<accession>A0A563W4N0</accession>
<proteinExistence type="predicted"/>
<dbReference type="OrthoDB" id="696873at2"/>
<protein>
    <submittedName>
        <fullName evidence="1">Uncharacterized protein</fullName>
    </submittedName>
</protein>
<dbReference type="RefSeq" id="WP_144867986.1">
    <property type="nucleotide sequence ID" value="NZ_LR213841.1"/>
</dbReference>
<evidence type="ECO:0000313" key="1">
    <source>
        <dbReference type="EMBL" id="VEP18600.1"/>
    </source>
</evidence>
<gene>
    <name evidence="1" type="ORF">H1P_830005</name>
</gene>
<keyword evidence="2" id="KW-1185">Reference proteome</keyword>
<dbReference type="Proteomes" id="UP000320055">
    <property type="component" value="Unassembled WGS sequence"/>
</dbReference>
<dbReference type="AlphaFoldDB" id="A0A563W4N0"/>
<evidence type="ECO:0000313" key="2">
    <source>
        <dbReference type="Proteomes" id="UP000320055"/>
    </source>
</evidence>
<name>A0A563W4N0_9CYAN</name>
<dbReference type="EMBL" id="CAACVJ010000691">
    <property type="protein sequence ID" value="VEP18600.1"/>
    <property type="molecule type" value="Genomic_DNA"/>
</dbReference>
<organism evidence="1 2">
    <name type="scientific">Hyella patelloides LEGE 07179</name>
    <dbReference type="NCBI Taxonomy" id="945734"/>
    <lineage>
        <taxon>Bacteria</taxon>
        <taxon>Bacillati</taxon>
        <taxon>Cyanobacteriota</taxon>
        <taxon>Cyanophyceae</taxon>
        <taxon>Pleurocapsales</taxon>
        <taxon>Hyellaceae</taxon>
        <taxon>Hyella</taxon>
    </lineage>
</organism>
<reference evidence="1 2" key="1">
    <citation type="submission" date="2019-01" db="EMBL/GenBank/DDBJ databases">
        <authorList>
            <person name="Brito A."/>
        </authorList>
    </citation>
    <scope>NUCLEOTIDE SEQUENCE [LARGE SCALE GENOMIC DNA]</scope>
    <source>
        <strain evidence="1">1</strain>
    </source>
</reference>
<sequence length="387" mass="45487">MAKNLTNSYSDRQKIINDPYTIQKIEKYFNIRIGEVRLQDNFFATKNYLARFLDIDITTIDRYIATYTQELKANGYIIIDGQKLEEILSINPNTKIDNKEQKNETLVLELFSFKAWLNIVMLLSESEHARLIRNRILDIVIDVVAEKEDGQVKYLNWTIESCRPDISYMAIIYPINLLDAVKKYLELEDINITSTNSLRRNINKYSAFISHYDEVYKLFFGTKYSNYKNALAEYTSSSYLERKERERKTSLYQPFLGSRLYKGLHFEVLQAIISVEKKIAEKMQSVSEHKNRKITRQELDEIVANSEHDLDCKPFLKEARTQLAIIDYFDFCSKTAFKDTLSKKLEAHYKTISEIDLDEFIEAKSKSVKEKLVKPEILAVFQRLQDR</sequence>